<comment type="caution">
    <text evidence="1">The sequence shown here is derived from an EMBL/GenBank/DDBJ whole genome shotgun (WGS) entry which is preliminary data.</text>
</comment>
<accession>A0A9D4H6Q9</accession>
<name>A0A9D4H6Q9_DREPO</name>
<evidence type="ECO:0000313" key="2">
    <source>
        <dbReference type="Proteomes" id="UP000828390"/>
    </source>
</evidence>
<reference evidence="1" key="1">
    <citation type="journal article" date="2019" name="bioRxiv">
        <title>The Genome of the Zebra Mussel, Dreissena polymorpha: A Resource for Invasive Species Research.</title>
        <authorList>
            <person name="McCartney M.A."/>
            <person name="Auch B."/>
            <person name="Kono T."/>
            <person name="Mallez S."/>
            <person name="Zhang Y."/>
            <person name="Obille A."/>
            <person name="Becker A."/>
            <person name="Abrahante J.E."/>
            <person name="Garbe J."/>
            <person name="Badalamenti J.P."/>
            <person name="Herman A."/>
            <person name="Mangelson H."/>
            <person name="Liachko I."/>
            <person name="Sullivan S."/>
            <person name="Sone E.D."/>
            <person name="Koren S."/>
            <person name="Silverstein K.A.T."/>
            <person name="Beckman K.B."/>
            <person name="Gohl D.M."/>
        </authorList>
    </citation>
    <scope>NUCLEOTIDE SEQUENCE</scope>
    <source>
        <strain evidence="1">Duluth1</strain>
        <tissue evidence="1">Whole animal</tissue>
    </source>
</reference>
<evidence type="ECO:0000313" key="1">
    <source>
        <dbReference type="EMBL" id="KAH3828011.1"/>
    </source>
</evidence>
<proteinExistence type="predicted"/>
<dbReference type="EMBL" id="JAIWYP010000005">
    <property type="protein sequence ID" value="KAH3828011.1"/>
    <property type="molecule type" value="Genomic_DNA"/>
</dbReference>
<protein>
    <submittedName>
        <fullName evidence="1">Uncharacterized protein</fullName>
    </submittedName>
</protein>
<gene>
    <name evidence="1" type="ORF">DPMN_129959</name>
</gene>
<sequence>MLKVSLFLRQMEDIKRLKLQYDAAMANQEVVQQQLNIHRFLRGRLRWRRGARARYIWRRPWLLSGRRRQFGIYDQLMVELRSEDPGTFKKSLRMPTEMYDTILGRFVIAS</sequence>
<organism evidence="1 2">
    <name type="scientific">Dreissena polymorpha</name>
    <name type="common">Zebra mussel</name>
    <name type="synonym">Mytilus polymorpha</name>
    <dbReference type="NCBI Taxonomy" id="45954"/>
    <lineage>
        <taxon>Eukaryota</taxon>
        <taxon>Metazoa</taxon>
        <taxon>Spiralia</taxon>
        <taxon>Lophotrochozoa</taxon>
        <taxon>Mollusca</taxon>
        <taxon>Bivalvia</taxon>
        <taxon>Autobranchia</taxon>
        <taxon>Heteroconchia</taxon>
        <taxon>Euheterodonta</taxon>
        <taxon>Imparidentia</taxon>
        <taxon>Neoheterodontei</taxon>
        <taxon>Myida</taxon>
        <taxon>Dreissenoidea</taxon>
        <taxon>Dreissenidae</taxon>
        <taxon>Dreissena</taxon>
    </lineage>
</organism>
<reference evidence="1" key="2">
    <citation type="submission" date="2020-11" db="EMBL/GenBank/DDBJ databases">
        <authorList>
            <person name="McCartney M.A."/>
            <person name="Auch B."/>
            <person name="Kono T."/>
            <person name="Mallez S."/>
            <person name="Becker A."/>
            <person name="Gohl D.M."/>
            <person name="Silverstein K.A.T."/>
            <person name="Koren S."/>
            <person name="Bechman K.B."/>
            <person name="Herman A."/>
            <person name="Abrahante J.E."/>
            <person name="Garbe J."/>
        </authorList>
    </citation>
    <scope>NUCLEOTIDE SEQUENCE</scope>
    <source>
        <strain evidence="1">Duluth1</strain>
        <tissue evidence="1">Whole animal</tissue>
    </source>
</reference>
<keyword evidence="2" id="KW-1185">Reference proteome</keyword>
<dbReference type="AlphaFoldDB" id="A0A9D4H6Q9"/>
<dbReference type="Proteomes" id="UP000828390">
    <property type="component" value="Unassembled WGS sequence"/>
</dbReference>